<name>A0A383F6V7_9ZZZZ</name>
<gene>
    <name evidence="1" type="ORF">METZ01_LOCUS517670</name>
</gene>
<dbReference type="EMBL" id="UINC01232027">
    <property type="protein sequence ID" value="SVE64816.1"/>
    <property type="molecule type" value="Genomic_DNA"/>
</dbReference>
<organism evidence="1">
    <name type="scientific">marine metagenome</name>
    <dbReference type="NCBI Taxonomy" id="408172"/>
    <lineage>
        <taxon>unclassified sequences</taxon>
        <taxon>metagenomes</taxon>
        <taxon>ecological metagenomes</taxon>
    </lineage>
</organism>
<dbReference type="AlphaFoldDB" id="A0A383F6V7"/>
<protein>
    <submittedName>
        <fullName evidence="1">Uncharacterized protein</fullName>
    </submittedName>
</protein>
<accession>A0A383F6V7</accession>
<evidence type="ECO:0000313" key="1">
    <source>
        <dbReference type="EMBL" id="SVE64816.1"/>
    </source>
</evidence>
<reference evidence="1" key="1">
    <citation type="submission" date="2018-05" db="EMBL/GenBank/DDBJ databases">
        <authorList>
            <person name="Lanie J.A."/>
            <person name="Ng W.-L."/>
            <person name="Kazmierczak K.M."/>
            <person name="Andrzejewski T.M."/>
            <person name="Davidsen T.M."/>
            <person name="Wayne K.J."/>
            <person name="Tettelin H."/>
            <person name="Glass J.I."/>
            <person name="Rusch D."/>
            <person name="Podicherti R."/>
            <person name="Tsui H.-C.T."/>
            <person name="Winkler M.E."/>
        </authorList>
    </citation>
    <scope>NUCLEOTIDE SEQUENCE</scope>
</reference>
<feature type="non-terminal residue" evidence="1">
    <location>
        <position position="63"/>
    </location>
</feature>
<proteinExistence type="predicted"/>
<sequence>MLRGGAEYLAWLERTCVLRQRGLRVLCQRLGGWKEHPLVRAPARQGLLDSGGLGGEYFRHGAD</sequence>